<reference evidence="1 2" key="1">
    <citation type="submission" date="2020-08" db="EMBL/GenBank/DDBJ databases">
        <title>Genomic Encyclopedia of Type Strains, Phase IV (KMG-IV): sequencing the most valuable type-strain genomes for metagenomic binning, comparative biology and taxonomic classification.</title>
        <authorList>
            <person name="Goeker M."/>
        </authorList>
    </citation>
    <scope>NUCLEOTIDE SEQUENCE [LARGE SCALE GENOMIC DNA]</scope>
    <source>
        <strain evidence="1 2">DSM 18233</strain>
    </source>
</reference>
<proteinExistence type="predicted"/>
<evidence type="ECO:0000313" key="2">
    <source>
        <dbReference type="Proteomes" id="UP000543030"/>
    </source>
</evidence>
<keyword evidence="2" id="KW-1185">Reference proteome</keyword>
<sequence>MTDDHPLIEYADWLRPGEFERVLPQLLNVRTTIPLVGGDIDLHSQIEVQQQGLLDFYDAGLYAYAGDKENWQMSLERALRTDPDNPYFQHFTR</sequence>
<dbReference type="RefSeq" id="WP_184101199.1">
    <property type="nucleotide sequence ID" value="NZ_JACHHN010000004.1"/>
</dbReference>
<dbReference type="AlphaFoldDB" id="A0A840RE90"/>
<evidence type="ECO:0000313" key="1">
    <source>
        <dbReference type="EMBL" id="MBB5191829.1"/>
    </source>
</evidence>
<protein>
    <submittedName>
        <fullName evidence="1">Uncharacterized protein</fullName>
    </submittedName>
</protein>
<organism evidence="1 2">
    <name type="scientific">Silvimonas terrae</name>
    <dbReference type="NCBI Taxonomy" id="300266"/>
    <lineage>
        <taxon>Bacteria</taxon>
        <taxon>Pseudomonadati</taxon>
        <taxon>Pseudomonadota</taxon>
        <taxon>Betaproteobacteria</taxon>
        <taxon>Neisseriales</taxon>
        <taxon>Chitinibacteraceae</taxon>
        <taxon>Silvimonas</taxon>
    </lineage>
</organism>
<accession>A0A840RE90</accession>
<dbReference type="Proteomes" id="UP000543030">
    <property type="component" value="Unassembled WGS sequence"/>
</dbReference>
<comment type="caution">
    <text evidence="1">The sequence shown here is derived from an EMBL/GenBank/DDBJ whole genome shotgun (WGS) entry which is preliminary data.</text>
</comment>
<dbReference type="EMBL" id="JACHHN010000004">
    <property type="protein sequence ID" value="MBB5191829.1"/>
    <property type="molecule type" value="Genomic_DNA"/>
</dbReference>
<name>A0A840RE90_9NEIS</name>
<gene>
    <name evidence="1" type="ORF">HNQ50_002559</name>
</gene>